<feature type="transmembrane region" description="Helical" evidence="2">
    <location>
        <begin position="20"/>
        <end position="43"/>
    </location>
</feature>
<proteinExistence type="predicted"/>
<protein>
    <submittedName>
        <fullName evidence="4">ABC transmembrane type-1 domain-containing protein</fullName>
    </submittedName>
</protein>
<dbReference type="WBParaSite" id="maker-uti_cns_0006907-snap-gene-0.3-mRNA-1">
    <property type="protein sequence ID" value="maker-uti_cns_0006907-snap-gene-0.3-mRNA-1"/>
    <property type="gene ID" value="maker-uti_cns_0006907-snap-gene-0.3"/>
</dbReference>
<keyword evidence="2" id="KW-0472">Membrane</keyword>
<name>A0A1I8HMY9_9PLAT</name>
<evidence type="ECO:0000256" key="2">
    <source>
        <dbReference type="SAM" id="Phobius"/>
    </source>
</evidence>
<feature type="transmembrane region" description="Helical" evidence="2">
    <location>
        <begin position="63"/>
        <end position="84"/>
    </location>
</feature>
<keyword evidence="3" id="KW-1185">Reference proteome</keyword>
<feature type="region of interest" description="Disordered" evidence="1">
    <location>
        <begin position="232"/>
        <end position="255"/>
    </location>
</feature>
<evidence type="ECO:0000313" key="3">
    <source>
        <dbReference type="Proteomes" id="UP000095280"/>
    </source>
</evidence>
<sequence length="309" mass="33928">MVFANKYSDKLSDKLDVSLFVAWAQCVSTVLVVVALVAFRRLVLGHDIELPPLSREILLNRDFLLLSCMFTGMLTFNNLCLKYVGVAFFQKVAGTLSTVWRHVRRVDLAVRVAQRHLHEARLLDMISKNQALAVTYYMNIGGSILFMPLLICFGQFSAAYSSRGTTDFSFLLLLALSGIDYTSPVTHHISNNTKAVLQTLLAVFVYSEHKSAILVAEQLPGGGRRLLLHHGEDARGASPTRGRGSRAPPPRTLVPDDRRAEVSDIVRVVSSSIRWGGEVRHGRAALPVLGAAVPVELVLLMEPPVDNGG</sequence>
<keyword evidence="2" id="KW-0812">Transmembrane</keyword>
<dbReference type="Proteomes" id="UP000095280">
    <property type="component" value="Unplaced"/>
</dbReference>
<organism evidence="3 4">
    <name type="scientific">Macrostomum lignano</name>
    <dbReference type="NCBI Taxonomy" id="282301"/>
    <lineage>
        <taxon>Eukaryota</taxon>
        <taxon>Metazoa</taxon>
        <taxon>Spiralia</taxon>
        <taxon>Lophotrochozoa</taxon>
        <taxon>Platyhelminthes</taxon>
        <taxon>Rhabditophora</taxon>
        <taxon>Macrostomorpha</taxon>
        <taxon>Macrostomida</taxon>
        <taxon>Macrostomidae</taxon>
        <taxon>Macrostomum</taxon>
    </lineage>
</organism>
<keyword evidence="2" id="KW-1133">Transmembrane helix</keyword>
<feature type="transmembrane region" description="Helical" evidence="2">
    <location>
        <begin position="134"/>
        <end position="153"/>
    </location>
</feature>
<reference evidence="4" key="1">
    <citation type="submission" date="2016-11" db="UniProtKB">
        <authorList>
            <consortium name="WormBaseParasite"/>
        </authorList>
    </citation>
    <scope>IDENTIFICATION</scope>
</reference>
<evidence type="ECO:0000256" key="1">
    <source>
        <dbReference type="SAM" id="MobiDB-lite"/>
    </source>
</evidence>
<accession>A0A1I8HMY9</accession>
<dbReference type="AlphaFoldDB" id="A0A1I8HMY9"/>
<evidence type="ECO:0000313" key="4">
    <source>
        <dbReference type="WBParaSite" id="maker-uti_cns_0006907-snap-gene-0.3-mRNA-1"/>
    </source>
</evidence>